<name>A0A8S4QLA2_9NEOP</name>
<dbReference type="AlphaFoldDB" id="A0A8S4QLA2"/>
<protein>
    <submittedName>
        <fullName evidence="1">Jg17174 protein</fullName>
    </submittedName>
</protein>
<organism evidence="1 2">
    <name type="scientific">Pararge aegeria aegeria</name>
    <dbReference type="NCBI Taxonomy" id="348720"/>
    <lineage>
        <taxon>Eukaryota</taxon>
        <taxon>Metazoa</taxon>
        <taxon>Ecdysozoa</taxon>
        <taxon>Arthropoda</taxon>
        <taxon>Hexapoda</taxon>
        <taxon>Insecta</taxon>
        <taxon>Pterygota</taxon>
        <taxon>Neoptera</taxon>
        <taxon>Endopterygota</taxon>
        <taxon>Lepidoptera</taxon>
        <taxon>Glossata</taxon>
        <taxon>Ditrysia</taxon>
        <taxon>Papilionoidea</taxon>
        <taxon>Nymphalidae</taxon>
        <taxon>Satyrinae</taxon>
        <taxon>Satyrini</taxon>
        <taxon>Parargina</taxon>
        <taxon>Pararge</taxon>
    </lineage>
</organism>
<proteinExistence type="predicted"/>
<dbReference type="EMBL" id="CAKXAJ010009361">
    <property type="protein sequence ID" value="CAH2211163.1"/>
    <property type="molecule type" value="Genomic_DNA"/>
</dbReference>
<feature type="non-terminal residue" evidence="1">
    <location>
        <position position="1"/>
    </location>
</feature>
<gene>
    <name evidence="1" type="primary">jg17174</name>
    <name evidence="1" type="ORF">PAEG_LOCUS3000</name>
</gene>
<dbReference type="Proteomes" id="UP000838756">
    <property type="component" value="Unassembled WGS sequence"/>
</dbReference>
<evidence type="ECO:0000313" key="2">
    <source>
        <dbReference type="Proteomes" id="UP000838756"/>
    </source>
</evidence>
<keyword evidence="2" id="KW-1185">Reference proteome</keyword>
<accession>A0A8S4QLA2</accession>
<reference evidence="1" key="1">
    <citation type="submission" date="2022-03" db="EMBL/GenBank/DDBJ databases">
        <authorList>
            <person name="Lindestad O."/>
        </authorList>
    </citation>
    <scope>NUCLEOTIDE SEQUENCE</scope>
</reference>
<evidence type="ECO:0000313" key="1">
    <source>
        <dbReference type="EMBL" id="CAH2211163.1"/>
    </source>
</evidence>
<sequence length="54" mass="5906">VVRIADCHFALMRKVGGAINDAVLFSLMAGSNIGSQSTRVDKLKENIQDKRAFI</sequence>
<comment type="caution">
    <text evidence="1">The sequence shown here is derived from an EMBL/GenBank/DDBJ whole genome shotgun (WGS) entry which is preliminary data.</text>
</comment>